<dbReference type="GO" id="GO:0002143">
    <property type="term" value="P:tRNA wobble position uridine thiolation"/>
    <property type="evidence" value="ECO:0007669"/>
    <property type="project" value="TreeGrafter"/>
</dbReference>
<dbReference type="PIRSF" id="PIRSF004976">
    <property type="entry name" value="ATPase_YdaO"/>
    <property type="match status" value="1"/>
</dbReference>
<dbReference type="EMBL" id="CAEUNJ010000083">
    <property type="protein sequence ID" value="CAB4372561.1"/>
    <property type="molecule type" value="Genomic_DNA"/>
</dbReference>
<reference evidence="7" key="1">
    <citation type="submission" date="2020-05" db="EMBL/GenBank/DDBJ databases">
        <authorList>
            <person name="Chiriac C."/>
            <person name="Salcher M."/>
            <person name="Ghai R."/>
            <person name="Kavagutti S V."/>
        </authorList>
    </citation>
    <scope>NUCLEOTIDE SEQUENCE</scope>
</reference>
<feature type="domain" description="2-thiouridine synthetase TtuA-like N-terminal LIM" evidence="3">
    <location>
        <begin position="2"/>
        <end position="27"/>
    </location>
</feature>
<dbReference type="Gene3D" id="3.40.50.620">
    <property type="entry name" value="HUPs"/>
    <property type="match status" value="1"/>
</dbReference>
<evidence type="ECO:0000313" key="6">
    <source>
        <dbReference type="EMBL" id="CAB4693001.1"/>
    </source>
</evidence>
<dbReference type="EMBL" id="CAEZXY010000002">
    <property type="protein sequence ID" value="CAB4693001.1"/>
    <property type="molecule type" value="Genomic_DNA"/>
</dbReference>
<dbReference type="EMBL" id="CAFBNJ010000018">
    <property type="protein sequence ID" value="CAB4946104.1"/>
    <property type="molecule type" value="Genomic_DNA"/>
</dbReference>
<dbReference type="InterPro" id="IPR054306">
    <property type="entry name" value="TtuA-like_LIM_N"/>
</dbReference>
<sequence>MKCVTCRGPAIIDIRRHNSNFCAEHFLEQCQRQVRKAIDEFSMFEKSDKILVAVSGGKDSLAIWDLLLDLGYTVDGLYIGLGIGSYSDTSLDHARAYAKTRSLHLIEVDVPSTFGFDIPNGSRAAKRVPCSACGLSKRHLFDEEAMKGGYDVLVTGHNLDDEAAVLFGNTLHWHTEYLGRQLPVLSARDGFPRKVKPLVRLAERETAAYCIVKGIDYLIDECPMAAGNKHLGYKSALNEIESASPGAKHSFYFGFLDRAAEFFATEASIDREGLGACASCGAPTTSETCAFCRLVERAGGQLPERTGVNAVPVDLGPTRLGAVQ</sequence>
<evidence type="ECO:0000313" key="4">
    <source>
        <dbReference type="EMBL" id="CAB4372561.1"/>
    </source>
</evidence>
<evidence type="ECO:0000313" key="7">
    <source>
        <dbReference type="EMBL" id="CAB4946104.1"/>
    </source>
</evidence>
<dbReference type="Pfam" id="PF01171">
    <property type="entry name" value="ATP_bind_3"/>
    <property type="match status" value="1"/>
</dbReference>
<accession>A0A6J7JVA1</accession>
<protein>
    <submittedName>
        <fullName evidence="7">Unannotated protein</fullName>
    </submittedName>
</protein>
<organism evidence="7">
    <name type="scientific">freshwater metagenome</name>
    <dbReference type="NCBI Taxonomy" id="449393"/>
    <lineage>
        <taxon>unclassified sequences</taxon>
        <taxon>metagenomes</taxon>
        <taxon>ecological metagenomes</taxon>
    </lineage>
</organism>
<evidence type="ECO:0000259" key="3">
    <source>
        <dbReference type="Pfam" id="PF22082"/>
    </source>
</evidence>
<keyword evidence="1" id="KW-0808">Transferase</keyword>
<dbReference type="EMBL" id="CAEZVC010000069">
    <property type="protein sequence ID" value="CAB4625510.1"/>
    <property type="molecule type" value="Genomic_DNA"/>
</dbReference>
<dbReference type="GO" id="GO:0002144">
    <property type="term" value="C:cytosolic tRNA wobble base thiouridylase complex"/>
    <property type="evidence" value="ECO:0007669"/>
    <property type="project" value="TreeGrafter"/>
</dbReference>
<dbReference type="AlphaFoldDB" id="A0A6J7JVA1"/>
<dbReference type="InterPro" id="IPR011063">
    <property type="entry name" value="TilS/TtcA_N"/>
</dbReference>
<name>A0A6J7JVA1_9ZZZZ</name>
<dbReference type="PANTHER" id="PTHR11807">
    <property type="entry name" value="ATPASES OF THE PP SUPERFAMILY-RELATED"/>
    <property type="match status" value="1"/>
</dbReference>
<dbReference type="SUPFAM" id="SSF52402">
    <property type="entry name" value="Adenine nucleotide alpha hydrolases-like"/>
    <property type="match status" value="1"/>
</dbReference>
<dbReference type="GO" id="GO:0000049">
    <property type="term" value="F:tRNA binding"/>
    <property type="evidence" value="ECO:0007669"/>
    <property type="project" value="TreeGrafter"/>
</dbReference>
<dbReference type="InterPro" id="IPR035107">
    <property type="entry name" value="tRNA_thiolation_TtcA_Ctu1"/>
</dbReference>
<feature type="domain" description="tRNA(Ile)-lysidine/2-thiocytidine synthase N-terminal" evidence="2">
    <location>
        <begin position="49"/>
        <end position="221"/>
    </location>
</feature>
<gene>
    <name evidence="5" type="ORF">UFOPK1906_01145</name>
    <name evidence="6" type="ORF">UFOPK2624_00088</name>
    <name evidence="7" type="ORF">UFOPK3785_00522</name>
    <name evidence="4" type="ORF">UFOPK4201_01605</name>
</gene>
<dbReference type="PANTHER" id="PTHR11807:SF27">
    <property type="entry name" value="TRNA-5-METHYLURIDINE(54) 2-SULFURTRANSFERASE"/>
    <property type="match status" value="1"/>
</dbReference>
<evidence type="ECO:0000256" key="1">
    <source>
        <dbReference type="ARBA" id="ARBA00022679"/>
    </source>
</evidence>
<evidence type="ECO:0000259" key="2">
    <source>
        <dbReference type="Pfam" id="PF01171"/>
    </source>
</evidence>
<dbReference type="InterPro" id="IPR014729">
    <property type="entry name" value="Rossmann-like_a/b/a_fold"/>
</dbReference>
<evidence type="ECO:0000313" key="5">
    <source>
        <dbReference type="EMBL" id="CAB4625510.1"/>
    </source>
</evidence>
<dbReference type="Pfam" id="PF22082">
    <property type="entry name" value="TtuA_LIM_N"/>
    <property type="match status" value="1"/>
</dbReference>
<proteinExistence type="predicted"/>
<dbReference type="GO" id="GO:0016740">
    <property type="term" value="F:transferase activity"/>
    <property type="evidence" value="ECO:0007669"/>
    <property type="project" value="UniProtKB-KW"/>
</dbReference>